<comment type="caution">
    <text evidence="3">The sequence shown here is derived from an EMBL/GenBank/DDBJ whole genome shotgun (WGS) entry which is preliminary data.</text>
</comment>
<proteinExistence type="predicted"/>
<dbReference type="AlphaFoldDB" id="A0A7C5JXW6"/>
<evidence type="ECO:0000313" key="3">
    <source>
        <dbReference type="EMBL" id="HHI00916.1"/>
    </source>
</evidence>
<dbReference type="InterPro" id="IPR020562">
    <property type="entry name" value="PRibGlycinamide_synth_N"/>
</dbReference>
<organism evidence="3">
    <name type="scientific">Thermococcus litoralis</name>
    <dbReference type="NCBI Taxonomy" id="2265"/>
    <lineage>
        <taxon>Archaea</taxon>
        <taxon>Methanobacteriati</taxon>
        <taxon>Methanobacteriota</taxon>
        <taxon>Thermococci</taxon>
        <taxon>Thermococcales</taxon>
        <taxon>Thermococcaceae</taxon>
        <taxon>Thermococcus</taxon>
    </lineage>
</organism>
<dbReference type="PANTHER" id="PTHR43472">
    <property type="entry name" value="PHOSPHORIBOSYLAMINE--GLYCINE LIGASE"/>
    <property type="match status" value="1"/>
</dbReference>
<keyword evidence="3" id="KW-0436">Ligase</keyword>
<gene>
    <name evidence="3" type="ORF">ENL40_05550</name>
</gene>
<sequence length="118" mass="12759">MRVLLVGAGGRESAIAETLSKDVELYVVAKHVNPGIKGIAKEYGIAKETDVQKVLDFALKWNVDMTLIGPEAPLEKGIVNVLEENGIPTVGPSKEAAQLETNKAFARALMEKYKIPGR</sequence>
<feature type="non-terminal residue" evidence="3">
    <location>
        <position position="118"/>
    </location>
</feature>
<dbReference type="InterPro" id="IPR016185">
    <property type="entry name" value="PreATP-grasp_dom_sf"/>
</dbReference>
<name>A0A7C5JXW6_THELI</name>
<evidence type="ECO:0000259" key="2">
    <source>
        <dbReference type="Pfam" id="PF02844"/>
    </source>
</evidence>
<dbReference type="InterPro" id="IPR000115">
    <property type="entry name" value="PRibGlycinamide_synth"/>
</dbReference>
<comment type="cofactor">
    <cofactor evidence="1">
        <name>Mn(2+)</name>
        <dbReference type="ChEBI" id="CHEBI:29035"/>
    </cofactor>
</comment>
<dbReference type="Proteomes" id="UP000886217">
    <property type="component" value="Unassembled WGS sequence"/>
</dbReference>
<dbReference type="SUPFAM" id="SSF52440">
    <property type="entry name" value="PreATP-grasp domain"/>
    <property type="match status" value="1"/>
</dbReference>
<evidence type="ECO:0000256" key="1">
    <source>
        <dbReference type="ARBA" id="ARBA00001936"/>
    </source>
</evidence>
<reference evidence="3" key="1">
    <citation type="journal article" date="2020" name="mSystems">
        <title>Genome- and Community-Level Interaction Insights into Carbon Utilization and Element Cycling Functions of Hydrothermarchaeota in Hydrothermal Sediment.</title>
        <authorList>
            <person name="Zhou Z."/>
            <person name="Liu Y."/>
            <person name="Xu W."/>
            <person name="Pan J."/>
            <person name="Luo Z.H."/>
            <person name="Li M."/>
        </authorList>
    </citation>
    <scope>NUCLEOTIDE SEQUENCE [LARGE SCALE GENOMIC DNA]</scope>
    <source>
        <strain evidence="3">HyVt-93</strain>
    </source>
</reference>
<dbReference type="EMBL" id="DRTU01000230">
    <property type="protein sequence ID" value="HHI00916.1"/>
    <property type="molecule type" value="Genomic_DNA"/>
</dbReference>
<dbReference type="GO" id="GO:0004637">
    <property type="term" value="F:phosphoribosylamine-glycine ligase activity"/>
    <property type="evidence" value="ECO:0007669"/>
    <property type="project" value="InterPro"/>
</dbReference>
<feature type="domain" description="Phosphoribosylglycinamide synthetase N-terminal" evidence="2">
    <location>
        <begin position="1"/>
        <end position="100"/>
    </location>
</feature>
<dbReference type="PANTHER" id="PTHR43472:SF1">
    <property type="entry name" value="PHOSPHORIBOSYLAMINE--GLYCINE LIGASE, CHLOROPLASTIC"/>
    <property type="match status" value="1"/>
</dbReference>
<accession>A0A7C5JXW6</accession>
<protein>
    <submittedName>
        <fullName evidence="3">Phosphoribosylamine--glycine ligase</fullName>
    </submittedName>
</protein>
<dbReference type="Gene3D" id="3.40.50.20">
    <property type="match status" value="1"/>
</dbReference>
<dbReference type="GO" id="GO:0009113">
    <property type="term" value="P:purine nucleobase biosynthetic process"/>
    <property type="evidence" value="ECO:0007669"/>
    <property type="project" value="InterPro"/>
</dbReference>
<dbReference type="Pfam" id="PF02844">
    <property type="entry name" value="GARS_N"/>
    <property type="match status" value="1"/>
</dbReference>